<dbReference type="KEGG" id="foc:113209476"/>
<accession>A0A6J1SPF8</accession>
<evidence type="ECO:0000313" key="2">
    <source>
        <dbReference type="Proteomes" id="UP000504606"/>
    </source>
</evidence>
<keyword evidence="2" id="KW-1185">Reference proteome</keyword>
<evidence type="ECO:0000256" key="1">
    <source>
        <dbReference type="SAM" id="MobiDB-lite"/>
    </source>
</evidence>
<feature type="compositionally biased region" description="Low complexity" evidence="1">
    <location>
        <begin position="131"/>
        <end position="152"/>
    </location>
</feature>
<protein>
    <submittedName>
        <fullName evidence="3">Uncharacterized protein LOC113209476</fullName>
    </submittedName>
</protein>
<organism evidence="2 3">
    <name type="scientific">Frankliniella occidentalis</name>
    <name type="common">Western flower thrips</name>
    <name type="synonym">Euthrips occidentalis</name>
    <dbReference type="NCBI Taxonomy" id="133901"/>
    <lineage>
        <taxon>Eukaryota</taxon>
        <taxon>Metazoa</taxon>
        <taxon>Ecdysozoa</taxon>
        <taxon>Arthropoda</taxon>
        <taxon>Hexapoda</taxon>
        <taxon>Insecta</taxon>
        <taxon>Pterygota</taxon>
        <taxon>Neoptera</taxon>
        <taxon>Paraneoptera</taxon>
        <taxon>Thysanoptera</taxon>
        <taxon>Terebrantia</taxon>
        <taxon>Thripoidea</taxon>
        <taxon>Thripidae</taxon>
        <taxon>Frankliniella</taxon>
    </lineage>
</organism>
<feature type="compositionally biased region" description="Basic and acidic residues" evidence="1">
    <location>
        <begin position="74"/>
        <end position="85"/>
    </location>
</feature>
<sequence length="163" mass="17015">MVVGVGAVRGLFVAGFVGWYSTGIFKAMDNHYGSQFGVYLKEQLSANKHMRRDVEAERDAMGRLLEAKGMSLPSREHDDGLDIPRHPPMQGRDVATRAPPSRTGADDDLPDVQQTPGAACTAATVVSEAVSPSGSHSGSPSGSSGDYCSASPPETSYCKAGGG</sequence>
<dbReference type="OrthoDB" id="7739595at2759"/>
<dbReference type="AlphaFoldDB" id="A0A6J1SPF8"/>
<gene>
    <name evidence="3" type="primary">LOC113209476</name>
</gene>
<dbReference type="GeneID" id="113209476"/>
<reference evidence="3" key="1">
    <citation type="submission" date="2025-08" db="UniProtKB">
        <authorList>
            <consortium name="RefSeq"/>
        </authorList>
    </citation>
    <scope>IDENTIFICATION</scope>
    <source>
        <tissue evidence="3">Whole organism</tissue>
    </source>
</reference>
<name>A0A6J1SPF8_FRAOC</name>
<feature type="region of interest" description="Disordered" evidence="1">
    <location>
        <begin position="66"/>
        <end position="163"/>
    </location>
</feature>
<dbReference type="RefSeq" id="XP_026282797.1">
    <property type="nucleotide sequence ID" value="XM_026427012.2"/>
</dbReference>
<dbReference type="Proteomes" id="UP000504606">
    <property type="component" value="Unplaced"/>
</dbReference>
<evidence type="ECO:0000313" key="3">
    <source>
        <dbReference type="RefSeq" id="XP_026282797.1"/>
    </source>
</evidence>
<proteinExistence type="predicted"/>